<reference evidence="3" key="1">
    <citation type="submission" date="2015-07" db="EMBL/GenBank/DDBJ databases">
        <authorList>
            <person name="Teixeira M.M."/>
            <person name="Souza R.C."/>
            <person name="Almeida L.G."/>
            <person name="Vicente V.A."/>
            <person name="de Hoog S."/>
            <person name="Bocca A.L."/>
            <person name="de Almeida S.R."/>
            <person name="Vasconcelos A.T."/>
            <person name="Felipe M.S."/>
        </authorList>
    </citation>
    <scope>NUCLEOTIDE SEQUENCE [LARGE SCALE GENOMIC DNA]</scope>
    <source>
        <strain evidence="3">KSF</strain>
    </source>
</reference>
<organism evidence="2 3">
    <name type="scientific">Cladophialophora carrionii</name>
    <dbReference type="NCBI Taxonomy" id="86049"/>
    <lineage>
        <taxon>Eukaryota</taxon>
        <taxon>Fungi</taxon>
        <taxon>Dikarya</taxon>
        <taxon>Ascomycota</taxon>
        <taxon>Pezizomycotina</taxon>
        <taxon>Eurotiomycetes</taxon>
        <taxon>Chaetothyriomycetidae</taxon>
        <taxon>Chaetothyriales</taxon>
        <taxon>Herpotrichiellaceae</taxon>
        <taxon>Cladophialophora</taxon>
    </lineage>
</organism>
<comment type="caution">
    <text evidence="2">The sequence shown here is derived from an EMBL/GenBank/DDBJ whole genome shotgun (WGS) entry which is preliminary data.</text>
</comment>
<dbReference type="VEuPathDB" id="FungiDB:CLCR_09344"/>
<evidence type="ECO:0000313" key="3">
    <source>
        <dbReference type="Proteomes" id="UP000094526"/>
    </source>
</evidence>
<name>A0A1C1CRI4_9EURO</name>
<evidence type="ECO:0000256" key="1">
    <source>
        <dbReference type="SAM" id="MobiDB-lite"/>
    </source>
</evidence>
<dbReference type="Proteomes" id="UP000094526">
    <property type="component" value="Unassembled WGS sequence"/>
</dbReference>
<gene>
    <name evidence="2" type="ORF">CLCR_09344</name>
</gene>
<protein>
    <submittedName>
        <fullName evidence="2">Uncharacterized protein</fullName>
    </submittedName>
</protein>
<dbReference type="EMBL" id="LGRB01000009">
    <property type="protein sequence ID" value="OCT51102.1"/>
    <property type="molecule type" value="Genomic_DNA"/>
</dbReference>
<proteinExistence type="predicted"/>
<feature type="region of interest" description="Disordered" evidence="1">
    <location>
        <begin position="1"/>
        <end position="25"/>
    </location>
</feature>
<keyword evidence="3" id="KW-1185">Reference proteome</keyword>
<sequence length="92" mass="9568">MPSSSGVGGSRRADARAGVGTGAGALMVRRDPESVERITLAERARNHQPCFFALGVVSVEVAVAVAALEAGEEEEDLDPVLNVDLFLESASE</sequence>
<dbReference type="AlphaFoldDB" id="A0A1C1CRI4"/>
<evidence type="ECO:0000313" key="2">
    <source>
        <dbReference type="EMBL" id="OCT51102.1"/>
    </source>
</evidence>
<accession>A0A1C1CRI4</accession>